<dbReference type="InterPro" id="IPR015946">
    <property type="entry name" value="KH_dom-like_a/b"/>
</dbReference>
<feature type="region of interest" description="Disordered" evidence="1">
    <location>
        <begin position="20"/>
        <end position="48"/>
    </location>
</feature>
<dbReference type="InterPro" id="IPR019904">
    <property type="entry name" value="Peroxiredoxin_OsmC"/>
</dbReference>
<evidence type="ECO:0000313" key="3">
    <source>
        <dbReference type="Proteomes" id="UP001269375"/>
    </source>
</evidence>
<sequence>MSIKKYGTAHWEGSLKQGKGVVSTESGALKENPYGFNTRFEDQPGTNPEELIGAAHASCYSMALSMILGEASLEPKRIDTKATVTLEQDDSGFTVTAIHLETEAEVPGASQSDFDDATQKAKEGCPISKLFNAKITLDAKLAS</sequence>
<name>A0ABU1GU60_9GAMM</name>
<dbReference type="Gene3D" id="3.30.300.20">
    <property type="match status" value="1"/>
</dbReference>
<reference evidence="2 3" key="1">
    <citation type="submission" date="2023-04" db="EMBL/GenBank/DDBJ databases">
        <title>A long-awaited taxogenomic arrangement of the family Halomonadaceae.</title>
        <authorList>
            <person name="De La Haba R."/>
            <person name="Chuvochina M."/>
            <person name="Wittouck S."/>
            <person name="Arahal D.R."/>
            <person name="Sanchez-Porro C."/>
            <person name="Hugenholtz P."/>
            <person name="Ventosa A."/>
        </authorList>
    </citation>
    <scope>NUCLEOTIDE SEQUENCE [LARGE SCALE GENOMIC DNA]</scope>
    <source>
        <strain evidence="2 3">DSM 22428</strain>
    </source>
</reference>
<comment type="caution">
    <text evidence="2">The sequence shown here is derived from an EMBL/GenBank/DDBJ whole genome shotgun (WGS) entry which is preliminary data.</text>
</comment>
<keyword evidence="3" id="KW-1185">Reference proteome</keyword>
<dbReference type="PANTHER" id="PTHR42830:SF1">
    <property type="entry name" value="OSMOTICALLY INDUCIBLE FAMILY PROTEIN"/>
    <property type="match status" value="1"/>
</dbReference>
<proteinExistence type="predicted"/>
<accession>A0ABU1GU60</accession>
<dbReference type="InterPro" id="IPR003718">
    <property type="entry name" value="OsmC/Ohr_fam"/>
</dbReference>
<dbReference type="SUPFAM" id="SSF82784">
    <property type="entry name" value="OsmC-like"/>
    <property type="match status" value="1"/>
</dbReference>
<dbReference type="EMBL" id="JARWAO010000001">
    <property type="protein sequence ID" value="MDR5895032.1"/>
    <property type="molecule type" value="Genomic_DNA"/>
</dbReference>
<evidence type="ECO:0000256" key="1">
    <source>
        <dbReference type="SAM" id="MobiDB-lite"/>
    </source>
</evidence>
<evidence type="ECO:0000313" key="2">
    <source>
        <dbReference type="EMBL" id="MDR5895032.1"/>
    </source>
</evidence>
<dbReference type="Pfam" id="PF02566">
    <property type="entry name" value="OsmC"/>
    <property type="match status" value="1"/>
</dbReference>
<protein>
    <submittedName>
        <fullName evidence="2">OsmC family protein</fullName>
    </submittedName>
</protein>
<organism evidence="2 3">
    <name type="scientific">Larsenimonas suaedae</name>
    <dbReference type="NCBI Taxonomy" id="1851019"/>
    <lineage>
        <taxon>Bacteria</taxon>
        <taxon>Pseudomonadati</taxon>
        <taxon>Pseudomonadota</taxon>
        <taxon>Gammaproteobacteria</taxon>
        <taxon>Oceanospirillales</taxon>
        <taxon>Halomonadaceae</taxon>
        <taxon>Larsenimonas</taxon>
    </lineage>
</organism>
<dbReference type="NCBIfam" id="TIGR03562">
    <property type="entry name" value="osmo_induc_OsmC"/>
    <property type="match status" value="1"/>
</dbReference>
<dbReference type="InterPro" id="IPR052707">
    <property type="entry name" value="OsmC_Ohr_Peroxiredoxin"/>
</dbReference>
<dbReference type="RefSeq" id="WP_251592383.1">
    <property type="nucleotide sequence ID" value="NZ_JAMLJI010000002.1"/>
</dbReference>
<dbReference type="InterPro" id="IPR036102">
    <property type="entry name" value="OsmC/Ohrsf"/>
</dbReference>
<dbReference type="Proteomes" id="UP001269375">
    <property type="component" value="Unassembled WGS sequence"/>
</dbReference>
<dbReference type="PANTHER" id="PTHR42830">
    <property type="entry name" value="OSMOTICALLY INDUCIBLE FAMILY PROTEIN"/>
    <property type="match status" value="1"/>
</dbReference>
<gene>
    <name evidence="2" type="ORF">QC825_02940</name>
</gene>